<sequence>MSAIEWTDATWNPIVGCSRISAGCHHCYAIKMAHRFGHEHYTGITEVNFDEARVDWTGVLSTAPPHIFNKPLRVKRPTVFFANSMSDMFHESASDADIIAAFKIMNACPQHTFQVLTKRPSRMAAKTQELGLIWSENIWAGTSIEEDKYAKSRVRELLKVPAKLRFVSAEPLLDALPSLEIEKIDWLIAGGESGQENTVRPMDPQWIRDLAKRSCQSASKKDPLSASKRDPLRRAALRV</sequence>
<dbReference type="Pfam" id="PF07505">
    <property type="entry name" value="DUF5131"/>
    <property type="match status" value="1"/>
</dbReference>
<name>A0A7W6AB50_9SPHN</name>
<reference evidence="1 2" key="1">
    <citation type="submission" date="2020-08" db="EMBL/GenBank/DDBJ databases">
        <title>Genomic Encyclopedia of Type Strains, Phase IV (KMG-IV): sequencing the most valuable type-strain genomes for metagenomic binning, comparative biology and taxonomic classification.</title>
        <authorList>
            <person name="Goeker M."/>
        </authorList>
    </citation>
    <scope>NUCLEOTIDE SEQUENCE [LARGE SCALE GENOMIC DNA]</scope>
    <source>
        <strain evidence="1 2">DSM 19512</strain>
    </source>
</reference>
<protein>
    <submittedName>
        <fullName evidence="1">Protein gp37</fullName>
    </submittedName>
</protein>
<gene>
    <name evidence="1" type="ORF">GGR48_003054</name>
</gene>
<dbReference type="Proteomes" id="UP000538670">
    <property type="component" value="Unassembled WGS sequence"/>
</dbReference>
<dbReference type="EMBL" id="JACIDH010000017">
    <property type="protein sequence ID" value="MBB3880607.1"/>
    <property type="molecule type" value="Genomic_DNA"/>
</dbReference>
<accession>A0A7W6AB50</accession>
<proteinExistence type="predicted"/>
<keyword evidence="2" id="KW-1185">Reference proteome</keyword>
<evidence type="ECO:0000313" key="1">
    <source>
        <dbReference type="EMBL" id="MBB3880607.1"/>
    </source>
</evidence>
<dbReference type="AlphaFoldDB" id="A0A7W6AB50"/>
<organism evidence="1 2">
    <name type="scientific">Sphingomonas pseudosanguinis</name>
    <dbReference type="NCBI Taxonomy" id="413712"/>
    <lineage>
        <taxon>Bacteria</taxon>
        <taxon>Pseudomonadati</taxon>
        <taxon>Pseudomonadota</taxon>
        <taxon>Alphaproteobacteria</taxon>
        <taxon>Sphingomonadales</taxon>
        <taxon>Sphingomonadaceae</taxon>
        <taxon>Sphingomonas</taxon>
    </lineage>
</organism>
<evidence type="ECO:0000313" key="2">
    <source>
        <dbReference type="Proteomes" id="UP000538670"/>
    </source>
</evidence>
<dbReference type="RefSeq" id="WP_183952646.1">
    <property type="nucleotide sequence ID" value="NZ_JACIDH010000017.1"/>
</dbReference>
<comment type="caution">
    <text evidence="1">The sequence shown here is derived from an EMBL/GenBank/DDBJ whole genome shotgun (WGS) entry which is preliminary data.</text>
</comment>
<dbReference type="InterPro" id="IPR011101">
    <property type="entry name" value="DUF5131"/>
</dbReference>